<name>A0A4Q9MY59_9APHY</name>
<dbReference type="AlphaFoldDB" id="A0A4Q9MY59"/>
<sequence length="132" mass="15081">RRTKLTEWLVRNHYAICAKRSAAPSIISPPSGCRRSRRVPLGLILVLPRNALAVDTEKPTPVRCSRLSGMGDSDCAEWARRIARLSFRLVSDMERNWVQCQEANRHWLDSARRCLPTLWTAGKVRTPVHLTH</sequence>
<feature type="non-terminal residue" evidence="1">
    <location>
        <position position="1"/>
    </location>
</feature>
<accession>A0A4Q9MY59</accession>
<protein>
    <submittedName>
        <fullName evidence="1">Uncharacterized protein</fullName>
    </submittedName>
</protein>
<reference evidence="1" key="1">
    <citation type="submission" date="2019-01" db="EMBL/GenBank/DDBJ databases">
        <title>Draft genome sequences of three monokaryotic isolates of the white-rot basidiomycete fungus Dichomitus squalens.</title>
        <authorList>
            <consortium name="DOE Joint Genome Institute"/>
            <person name="Lopez S.C."/>
            <person name="Andreopoulos B."/>
            <person name="Pangilinan J."/>
            <person name="Lipzen A."/>
            <person name="Riley R."/>
            <person name="Ahrendt S."/>
            <person name="Ng V."/>
            <person name="Barry K."/>
            <person name="Daum C."/>
            <person name="Grigoriev I.V."/>
            <person name="Hilden K.S."/>
            <person name="Makela M.R."/>
            <person name="de Vries R.P."/>
        </authorList>
    </citation>
    <scope>NUCLEOTIDE SEQUENCE [LARGE SCALE GENOMIC DNA]</scope>
    <source>
        <strain evidence="1">OM18370.1</strain>
    </source>
</reference>
<gene>
    <name evidence="1" type="ORF">BD311DRAFT_823225</name>
</gene>
<organism evidence="1">
    <name type="scientific">Dichomitus squalens</name>
    <dbReference type="NCBI Taxonomy" id="114155"/>
    <lineage>
        <taxon>Eukaryota</taxon>
        <taxon>Fungi</taxon>
        <taxon>Dikarya</taxon>
        <taxon>Basidiomycota</taxon>
        <taxon>Agaricomycotina</taxon>
        <taxon>Agaricomycetes</taxon>
        <taxon>Polyporales</taxon>
        <taxon>Polyporaceae</taxon>
        <taxon>Dichomitus</taxon>
    </lineage>
</organism>
<dbReference type="Proteomes" id="UP000292957">
    <property type="component" value="Unassembled WGS sequence"/>
</dbReference>
<dbReference type="OrthoDB" id="2764551at2759"/>
<proteinExistence type="predicted"/>
<evidence type="ECO:0000313" key="1">
    <source>
        <dbReference type="EMBL" id="TBU31266.1"/>
    </source>
</evidence>
<dbReference type="EMBL" id="ML143400">
    <property type="protein sequence ID" value="TBU31266.1"/>
    <property type="molecule type" value="Genomic_DNA"/>
</dbReference>